<evidence type="ECO:0000259" key="5">
    <source>
        <dbReference type="Pfam" id="PF25023"/>
    </source>
</evidence>
<evidence type="ECO:0000256" key="2">
    <source>
        <dbReference type="SAM" id="MobiDB-lite"/>
    </source>
</evidence>
<sequence length="2028" mass="220385">MSLSSRLKRTVSGALLAAVTASTIPASPIAAQSRDTNPTTPSSTPESPLVATVRERSAPSLHVTLHTERSLVAVGETLGLTLDLNNIGNLVASDIVVRLPVPAHTTPLTKANLSADGSYWEWSLSTLAAHKSTRMGVQVQVNHAPDGVILTTASVGAAKLEQPVQSRAGAIIASPSTARSVTASRGSSATTVRTLDAAIEVAIAKPTADTTLTIEPLVKVAKPNPQRGLPAFRVTSTTNTGEMTLKVRYTEAQLLALGMSASDLTLMTYDETANTWTVVPTTLDLQNRTAVARIAAGGNYQLSDGSSPSEAFLPSLQGWQTSLFTGAASSSYPIDVPAGPGGIKPNVALSYSSSSTDGKGGLRAKQQAGWVGRGWSLDTGSVSSNKVADGRTYYSLVFNGQSFDVTRGAALVGSPVEANLSHWTWTPVNETFAKVTAFELGDSTASRGGSRYGAPLKRYGWRVWAKDGTKYEFVDDAWWGWDTCAVDGAASMETYKWLLTSVTDVNNNVITYNYGRDSLARTTCNGIAGTVDREIWPTNITWGANSGTGASDRYKVEFNSSTRTGDLAFENAPNQLGGPSGAPRESRQLDTIKVYSKPSSAWELVRQYNLAYDYSTLSDASIKANGVGSPDTTSQKLTLKSIQRVGNNGTSALPATTFTYGTDRGTNEHYPLGAWNRLTSVNNGQGGTLTFTYENIGFVVNNRFLENYRRVTAKTTTDGRGNSYTTNYSYTSPALNSLGSILDPGSLATQTYANSAILYYNKYRNNTDMSSWLVHKAYSEFRGHAKVTERDANGNETDHYFYQGDTTCNPAVYGSQMETDACFIEIRNREILKGKEYRTVQRQGTTSTMLRESGNFYMVEFYGFMESPFAGLWRSFDYTNESFSVNYDPAPAGGPTATVNRTKYYYDPANQGGVQYGNVTKVEELDVSGAVYRSTTNTYTPNTSTAYIVDRLTTQVIRDGQNRLLALTENRYDGAVTTPAVGTRGLLTLVRKYNNVPLSTSTTGVTLTSSDASYGYDAYGNQTTVTSYAQPGTRLFNGSTTTFSTPGNGSSSSTVTTTYDPNFHAFSTSVGQPTGNTNSPSLNESAGYDYRMGTLTSVTDANGNITNAEYDVFGRMSALIKPGDSSALPTVKAYYADSALPFRYWTETREHAGLSGVQISSQFYDGLGRKIQTKQESIDGSQNIVVDTKYDGLNQVTQESQPRYVSETSGTFGVYTTVPGSGVNWTTKTYDSLSRLLTVTTPDGAKTTKRYWQYNNLSLVDTIDPNRNRTQHRTDQFGRLVQVQELSGNCTSFAFLSDFSCTGNYTTTWASYGMTTYTYSPLDLLTTSTDASNNVTNMTYDSLGRKLTMNDPDMGAWSYGYDVDGNLTSQTDAKNQTLSFEYDLLNRLTAKKQGVTTLASYTYDQFGGSYPYGKGQLTTMTDASGSTTYGYTPRGEILTIDQTVDGTTYSTYNTYRADGKPNTVVYPTGEIITYSYDAAGRQNGLSSSLGEVFQSNVSYDALGQKTHEIFGNGQQTQYSYDALSKRLTSTITADVATLQERFRRDFTYDLAGNVQTIASMDSLNANEIMRYSYDHRERVTNACAVTSSSSSVCIGGATFNQSYSYDVLGNITTKAGVSYSYTNGKPHAVSSVGGQSYTYDNNGNMVNGGGRSYTWNIENQPTQISTSTVTETYKYDGDNDRVKKTTTTGGTVKSVLYIGSVEYWSDGKVVSSYAGVAARTTTGNPSTSNRGSIIYLHVDHLGSVGAITNNSGIVIEAERYDPWGATRSGNLTSTEFGYTGQRKDDGTGLLFYNARYYDAAIARFVSADSIVPGTTSGEGGSANSIGRDDTQALSPLTVDFHETLFINSLGEELRFIQTKGFWFQLSDDEKNSNQIKSYWGPQNAQSLNRYSYVSNNPLIYIDPSGHIKCGKGFWGSLCRGAGRAFRFVRTSFFIAVDIYGVLTAGNMLRNPKAFFKTLMNPSIWTVRGFLDAGTVYLGIPTLKGHLKEMWDLWVEIWDSLGVYEAFGSASDDTCITYSRAHPECYRIR</sequence>
<dbReference type="PANTHER" id="PTHR32305">
    <property type="match status" value="1"/>
</dbReference>
<feature type="compositionally biased region" description="Low complexity" evidence="2">
    <location>
        <begin position="33"/>
        <end position="48"/>
    </location>
</feature>
<dbReference type="InterPro" id="IPR045619">
    <property type="entry name" value="DUF6443"/>
</dbReference>
<dbReference type="InterPro" id="IPR006530">
    <property type="entry name" value="YD"/>
</dbReference>
<evidence type="ECO:0000313" key="7">
    <source>
        <dbReference type="Proteomes" id="UP001428290"/>
    </source>
</evidence>
<protein>
    <recommendedName>
        <fullName evidence="8">RHS repeat-associated core domain-containing protein</fullName>
    </recommendedName>
</protein>
<organism evidence="6 7">
    <name type="scientific">Herpetosiphon gulosus</name>
    <dbReference type="NCBI Taxonomy" id="1973496"/>
    <lineage>
        <taxon>Bacteria</taxon>
        <taxon>Bacillati</taxon>
        <taxon>Chloroflexota</taxon>
        <taxon>Chloroflexia</taxon>
        <taxon>Herpetosiphonales</taxon>
        <taxon>Herpetosiphonaceae</taxon>
        <taxon>Herpetosiphon</taxon>
    </lineage>
</organism>
<dbReference type="InterPro" id="IPR050708">
    <property type="entry name" value="T6SS_VgrG/RHS"/>
</dbReference>
<dbReference type="InterPro" id="IPR031325">
    <property type="entry name" value="RHS_repeat"/>
</dbReference>
<feature type="region of interest" description="Disordered" evidence="2">
    <location>
        <begin position="566"/>
        <end position="585"/>
    </location>
</feature>
<gene>
    <name evidence="6" type="ORF">Hgul01_03431</name>
</gene>
<dbReference type="EMBL" id="BAABRU010000012">
    <property type="protein sequence ID" value="GAA5529619.1"/>
    <property type="molecule type" value="Genomic_DNA"/>
</dbReference>
<evidence type="ECO:0000256" key="1">
    <source>
        <dbReference type="ARBA" id="ARBA00022737"/>
    </source>
</evidence>
<dbReference type="NCBIfam" id="TIGR01643">
    <property type="entry name" value="YD_repeat_2x"/>
    <property type="match status" value="4"/>
</dbReference>
<feature type="domain" description="Teneurin-like YD-shell" evidence="5">
    <location>
        <begin position="1540"/>
        <end position="1808"/>
    </location>
</feature>
<keyword evidence="1" id="KW-0677">Repeat</keyword>
<feature type="region of interest" description="Disordered" evidence="2">
    <location>
        <begin position="28"/>
        <end position="50"/>
    </location>
</feature>
<comment type="caution">
    <text evidence="6">The sequence shown here is derived from an EMBL/GenBank/DDBJ whole genome shotgun (WGS) entry which is preliminary data.</text>
</comment>
<reference evidence="6 7" key="1">
    <citation type="submission" date="2024-02" db="EMBL/GenBank/DDBJ databases">
        <title>Herpetosiphon gulosus NBRC 112829.</title>
        <authorList>
            <person name="Ichikawa N."/>
            <person name="Katano-Makiyama Y."/>
            <person name="Hidaka K."/>
        </authorList>
    </citation>
    <scope>NUCLEOTIDE SEQUENCE [LARGE SCALE GENOMIC DNA]</scope>
    <source>
        <strain evidence="6 7">NBRC 112829</strain>
    </source>
</reference>
<evidence type="ECO:0000313" key="6">
    <source>
        <dbReference type="EMBL" id="GAA5529619.1"/>
    </source>
</evidence>
<name>A0ABP9X2L7_9CHLR</name>
<keyword evidence="3" id="KW-0732">Signal</keyword>
<evidence type="ECO:0008006" key="8">
    <source>
        <dbReference type="Google" id="ProtNLM"/>
    </source>
</evidence>
<dbReference type="Pfam" id="PF05593">
    <property type="entry name" value="RHS_repeat"/>
    <property type="match status" value="1"/>
</dbReference>
<evidence type="ECO:0000259" key="4">
    <source>
        <dbReference type="Pfam" id="PF20041"/>
    </source>
</evidence>
<feature type="domain" description="DUF6443" evidence="4">
    <location>
        <begin position="1151"/>
        <end position="1212"/>
    </location>
</feature>
<feature type="chain" id="PRO_5045948846" description="RHS repeat-associated core domain-containing protein" evidence="3">
    <location>
        <begin position="18"/>
        <end position="2028"/>
    </location>
</feature>
<evidence type="ECO:0000256" key="3">
    <source>
        <dbReference type="SAM" id="SignalP"/>
    </source>
</evidence>
<dbReference type="Pfam" id="PF20041">
    <property type="entry name" value="DUF6443"/>
    <property type="match status" value="1"/>
</dbReference>
<keyword evidence="7" id="KW-1185">Reference proteome</keyword>
<proteinExistence type="predicted"/>
<dbReference type="InterPro" id="IPR056823">
    <property type="entry name" value="TEN-like_YD-shell"/>
</dbReference>
<dbReference type="Gene3D" id="2.180.10.10">
    <property type="entry name" value="RHS repeat-associated core"/>
    <property type="match status" value="2"/>
</dbReference>
<dbReference type="InterPro" id="IPR022385">
    <property type="entry name" value="Rhs_assc_core"/>
</dbReference>
<dbReference type="Pfam" id="PF25023">
    <property type="entry name" value="TEN_YD-shell"/>
    <property type="match status" value="1"/>
</dbReference>
<dbReference type="PANTHER" id="PTHR32305:SF17">
    <property type="entry name" value="TRNA NUCLEASE WAPA"/>
    <property type="match status" value="1"/>
</dbReference>
<dbReference type="Proteomes" id="UP001428290">
    <property type="component" value="Unassembled WGS sequence"/>
</dbReference>
<dbReference type="NCBIfam" id="TIGR03696">
    <property type="entry name" value="Rhs_assc_core"/>
    <property type="match status" value="1"/>
</dbReference>
<accession>A0ABP9X2L7</accession>
<dbReference type="RefSeq" id="WP_345723223.1">
    <property type="nucleotide sequence ID" value="NZ_BAABRU010000012.1"/>
</dbReference>
<feature type="signal peptide" evidence="3">
    <location>
        <begin position="1"/>
        <end position="17"/>
    </location>
</feature>